<dbReference type="PANTHER" id="PTHR43161">
    <property type="entry name" value="SORBITOL DEHYDROGENASE"/>
    <property type="match status" value="1"/>
</dbReference>
<dbReference type="SMART" id="SM00829">
    <property type="entry name" value="PKS_ER"/>
    <property type="match status" value="1"/>
</dbReference>
<dbReference type="STRING" id="1612624.ADU59_15130"/>
<evidence type="ECO:0000259" key="7">
    <source>
        <dbReference type="SMART" id="SM00829"/>
    </source>
</evidence>
<dbReference type="Pfam" id="PF00107">
    <property type="entry name" value="ADH_zinc_N"/>
    <property type="match status" value="1"/>
</dbReference>
<dbReference type="GO" id="GO:0016616">
    <property type="term" value="F:oxidoreductase activity, acting on the CH-OH group of donors, NAD or NADP as acceptor"/>
    <property type="evidence" value="ECO:0007669"/>
    <property type="project" value="UniProtKB-ARBA"/>
</dbReference>
<dbReference type="Gene3D" id="3.90.180.10">
    <property type="entry name" value="Medium-chain alcohol dehydrogenases, catalytic domain"/>
    <property type="match status" value="1"/>
</dbReference>
<evidence type="ECO:0000256" key="6">
    <source>
        <dbReference type="RuleBase" id="RU361277"/>
    </source>
</evidence>
<dbReference type="OrthoDB" id="9809185at2"/>
<evidence type="ECO:0000313" key="8">
    <source>
        <dbReference type="EMBL" id="OBZ94530.1"/>
    </source>
</evidence>
<evidence type="ECO:0000256" key="4">
    <source>
        <dbReference type="ARBA" id="ARBA00022833"/>
    </source>
</evidence>
<dbReference type="Gene3D" id="3.40.50.720">
    <property type="entry name" value="NAD(P)-binding Rossmann-like Domain"/>
    <property type="match status" value="1"/>
</dbReference>
<proteinExistence type="inferred from homology"/>
<dbReference type="InterPro" id="IPR036291">
    <property type="entry name" value="NAD(P)-bd_dom_sf"/>
</dbReference>
<evidence type="ECO:0000256" key="2">
    <source>
        <dbReference type="ARBA" id="ARBA00008072"/>
    </source>
</evidence>
<dbReference type="EMBL" id="LGLV01000009">
    <property type="protein sequence ID" value="OBZ94530.1"/>
    <property type="molecule type" value="Genomic_DNA"/>
</dbReference>
<evidence type="ECO:0000256" key="1">
    <source>
        <dbReference type="ARBA" id="ARBA00001947"/>
    </source>
</evidence>
<sequence length="345" mass="36335">MKAALFDGVRQPLRIDDIGVPEPADDEVLLKIAACGICGSDLHMTEDPVTFGLKPRDVLGHEFAGEVVRCGSGVDDLKPGDRVAVAPMRGCGHCESCLCGEPAWCAEMRLIGGGYAEFTTVAARQCRVLPQDLPTAEGALAEPLAVALHVVVRSGLKPGARVLILGAGPIGLLVAFWARRYGAGDVIVADLGRHQEARAAALGATGFALSGPGLAAEFQNQAGAAPDIVFECVGKRGLLDFACRLVRPHGTVIGVGLCVGGDEWDPFVALSKEITLAFAVFFNMAEFETALDALGPGRFRPQELITARIGFADVAETFEGLRRRTTECKVLITAEADRSANSGRN</sequence>
<keyword evidence="5" id="KW-0560">Oxidoreductase</keyword>
<comment type="cofactor">
    <cofactor evidence="1 6">
        <name>Zn(2+)</name>
        <dbReference type="ChEBI" id="CHEBI:29105"/>
    </cofactor>
</comment>
<dbReference type="GO" id="GO:0008270">
    <property type="term" value="F:zinc ion binding"/>
    <property type="evidence" value="ECO:0007669"/>
    <property type="project" value="InterPro"/>
</dbReference>
<organism evidence="8 9">
    <name type="scientific">Pararhizobium polonicum</name>
    <dbReference type="NCBI Taxonomy" id="1612624"/>
    <lineage>
        <taxon>Bacteria</taxon>
        <taxon>Pseudomonadati</taxon>
        <taxon>Pseudomonadota</taxon>
        <taxon>Alphaproteobacteria</taxon>
        <taxon>Hyphomicrobiales</taxon>
        <taxon>Rhizobiaceae</taxon>
        <taxon>Rhizobium/Agrobacterium group</taxon>
        <taxon>Pararhizobium</taxon>
    </lineage>
</organism>
<dbReference type="InterPro" id="IPR002328">
    <property type="entry name" value="ADH_Zn_CS"/>
</dbReference>
<dbReference type="PATRIC" id="fig|1612624.7.peg.4943"/>
<comment type="caution">
    <text evidence="8">The sequence shown here is derived from an EMBL/GenBank/DDBJ whole genome shotgun (WGS) entry which is preliminary data.</text>
</comment>
<feature type="domain" description="Enoyl reductase (ER)" evidence="7">
    <location>
        <begin position="8"/>
        <end position="332"/>
    </location>
</feature>
<evidence type="ECO:0000256" key="5">
    <source>
        <dbReference type="ARBA" id="ARBA00023002"/>
    </source>
</evidence>
<evidence type="ECO:0000256" key="3">
    <source>
        <dbReference type="ARBA" id="ARBA00022723"/>
    </source>
</evidence>
<keyword evidence="4 6" id="KW-0862">Zinc</keyword>
<keyword evidence="3 6" id="KW-0479">Metal-binding</keyword>
<dbReference type="InterPro" id="IPR011032">
    <property type="entry name" value="GroES-like_sf"/>
</dbReference>
<dbReference type="Proteomes" id="UP000093111">
    <property type="component" value="Unassembled WGS sequence"/>
</dbReference>
<dbReference type="InterPro" id="IPR013154">
    <property type="entry name" value="ADH-like_N"/>
</dbReference>
<dbReference type="SUPFAM" id="SSF50129">
    <property type="entry name" value="GroES-like"/>
    <property type="match status" value="1"/>
</dbReference>
<gene>
    <name evidence="8" type="ORF">ADU59_15130</name>
</gene>
<comment type="similarity">
    <text evidence="2 6">Belongs to the zinc-containing alcohol dehydrogenase family.</text>
</comment>
<dbReference type="SUPFAM" id="SSF51735">
    <property type="entry name" value="NAD(P)-binding Rossmann-fold domains"/>
    <property type="match status" value="1"/>
</dbReference>
<reference evidence="8 9" key="1">
    <citation type="journal article" date="2016" name="Syst. Appl. Microbiol.">
        <title>Pararhizobium polonicum sp. nov. isolated from tumors on stone fruit rootstocks.</title>
        <authorList>
            <person name="Pulawska J."/>
            <person name="Kuzmanovic N."/>
            <person name="Willems A."/>
            <person name="Pothier J.F."/>
        </authorList>
    </citation>
    <scope>NUCLEOTIDE SEQUENCE [LARGE SCALE GENOMIC DNA]</scope>
    <source>
        <strain evidence="8 9">F5.1</strain>
    </source>
</reference>
<accession>A0A1C7P010</accession>
<dbReference type="AlphaFoldDB" id="A0A1C7P010"/>
<name>A0A1C7P010_9HYPH</name>
<dbReference type="InterPro" id="IPR020843">
    <property type="entry name" value="ER"/>
</dbReference>
<dbReference type="InterPro" id="IPR013149">
    <property type="entry name" value="ADH-like_C"/>
</dbReference>
<evidence type="ECO:0000313" key="9">
    <source>
        <dbReference type="Proteomes" id="UP000093111"/>
    </source>
</evidence>
<dbReference type="PROSITE" id="PS00059">
    <property type="entry name" value="ADH_ZINC"/>
    <property type="match status" value="1"/>
</dbReference>
<protein>
    <submittedName>
        <fullName evidence="8">Molecular chaperone GroES</fullName>
    </submittedName>
</protein>
<keyword evidence="9" id="KW-1185">Reference proteome</keyword>
<dbReference type="Pfam" id="PF08240">
    <property type="entry name" value="ADH_N"/>
    <property type="match status" value="1"/>
</dbReference>
<dbReference type="RefSeq" id="WP_068954978.1">
    <property type="nucleotide sequence ID" value="NZ_LGLV01000009.1"/>
</dbReference>